<dbReference type="SUPFAM" id="SSF53271">
    <property type="entry name" value="PRTase-like"/>
    <property type="match status" value="1"/>
</dbReference>
<evidence type="ECO:0000313" key="13">
    <source>
        <dbReference type="EMBL" id="KAJ6262425.1"/>
    </source>
</evidence>
<dbReference type="GO" id="GO:0004588">
    <property type="term" value="F:orotate phosphoribosyltransferase activity"/>
    <property type="evidence" value="ECO:0007669"/>
    <property type="project" value="UniProtKB-EC"/>
</dbReference>
<evidence type="ECO:0000256" key="10">
    <source>
        <dbReference type="ARBA" id="ARBA00049126"/>
    </source>
</evidence>
<evidence type="ECO:0000256" key="1">
    <source>
        <dbReference type="ARBA" id="ARBA00003769"/>
    </source>
</evidence>
<dbReference type="InterPro" id="IPR000836">
    <property type="entry name" value="PRTase_dom"/>
</dbReference>
<accession>A0AAD6J3B0</accession>
<feature type="region of interest" description="Disordered" evidence="11">
    <location>
        <begin position="218"/>
        <end position="238"/>
    </location>
</feature>
<evidence type="ECO:0000256" key="4">
    <source>
        <dbReference type="ARBA" id="ARBA00011738"/>
    </source>
</evidence>
<dbReference type="AlphaFoldDB" id="A0AAD6J3B0"/>
<dbReference type="InterPro" id="IPR029057">
    <property type="entry name" value="PRTase-like"/>
</dbReference>
<evidence type="ECO:0000256" key="5">
    <source>
        <dbReference type="ARBA" id="ARBA00011971"/>
    </source>
</evidence>
<proteinExistence type="inferred from homology"/>
<comment type="caution">
    <text evidence="13">The sequence shown here is derived from an EMBL/GenBank/DDBJ whole genome shotgun (WGS) entry which is preliminary data.</text>
</comment>
<evidence type="ECO:0000259" key="12">
    <source>
        <dbReference type="Pfam" id="PF00156"/>
    </source>
</evidence>
<keyword evidence="8" id="KW-0808">Transferase</keyword>
<evidence type="ECO:0000256" key="6">
    <source>
        <dbReference type="ARBA" id="ARBA00014769"/>
    </source>
</evidence>
<comment type="similarity">
    <text evidence="3">Belongs to the purine/pyrimidine phosphoribosyltransferase family. PyrE subfamily.</text>
</comment>
<evidence type="ECO:0000256" key="8">
    <source>
        <dbReference type="ARBA" id="ARBA00022679"/>
    </source>
</evidence>
<gene>
    <name evidence="13" type="ORF">Dda_3233</name>
</gene>
<dbReference type="Proteomes" id="UP001221413">
    <property type="component" value="Unassembled WGS sequence"/>
</dbReference>
<dbReference type="FunFam" id="3.40.50.2020:FF:000008">
    <property type="entry name" value="Orotate phosphoribosyltransferase"/>
    <property type="match status" value="1"/>
</dbReference>
<dbReference type="InterPro" id="IPR023031">
    <property type="entry name" value="OPRT"/>
</dbReference>
<dbReference type="PANTHER" id="PTHR46683:SF1">
    <property type="entry name" value="OROTATE PHOSPHORIBOSYLTRANSFERASE 1-RELATED"/>
    <property type="match status" value="1"/>
</dbReference>
<evidence type="ECO:0000313" key="14">
    <source>
        <dbReference type="Proteomes" id="UP001221413"/>
    </source>
</evidence>
<dbReference type="CDD" id="cd06223">
    <property type="entry name" value="PRTases_typeI"/>
    <property type="match status" value="1"/>
</dbReference>
<dbReference type="Gene3D" id="3.40.50.2020">
    <property type="match status" value="1"/>
</dbReference>
<reference evidence="13" key="1">
    <citation type="submission" date="2023-01" db="EMBL/GenBank/DDBJ databases">
        <title>The chitinases involved in constricting ring structure development in the nematode-trapping fungus Drechslerella dactyloides.</title>
        <authorList>
            <person name="Wang R."/>
            <person name="Zhang L."/>
            <person name="Tang P."/>
            <person name="Li S."/>
            <person name="Liang L."/>
        </authorList>
    </citation>
    <scope>NUCLEOTIDE SEQUENCE</scope>
    <source>
        <strain evidence="13">YMF1.00031</strain>
    </source>
</reference>
<organism evidence="13 14">
    <name type="scientific">Drechslerella dactyloides</name>
    <name type="common">Nematode-trapping fungus</name>
    <name type="synonym">Arthrobotrys dactyloides</name>
    <dbReference type="NCBI Taxonomy" id="74499"/>
    <lineage>
        <taxon>Eukaryota</taxon>
        <taxon>Fungi</taxon>
        <taxon>Dikarya</taxon>
        <taxon>Ascomycota</taxon>
        <taxon>Pezizomycotina</taxon>
        <taxon>Orbiliomycetes</taxon>
        <taxon>Orbiliales</taxon>
        <taxon>Orbiliaceae</taxon>
        <taxon>Drechslerella</taxon>
    </lineage>
</organism>
<name>A0AAD6J3B0_DREDA</name>
<dbReference type="EC" id="2.4.2.10" evidence="5"/>
<comment type="subunit">
    <text evidence="4">Homodimer.</text>
</comment>
<protein>
    <recommendedName>
        <fullName evidence="6">Orotate phosphoribosyltransferase</fullName>
        <ecNumber evidence="5">2.4.2.10</ecNumber>
    </recommendedName>
</protein>
<feature type="domain" description="Phosphoribosyltransferase" evidence="12">
    <location>
        <begin position="64"/>
        <end position="182"/>
    </location>
</feature>
<dbReference type="InterPro" id="IPR004467">
    <property type="entry name" value="Or_phspho_trans_dom"/>
</dbReference>
<dbReference type="GO" id="GO:0005737">
    <property type="term" value="C:cytoplasm"/>
    <property type="evidence" value="ECO:0007669"/>
    <property type="project" value="TreeGrafter"/>
</dbReference>
<dbReference type="GO" id="GO:0006207">
    <property type="term" value="P:'de novo' pyrimidine nucleobase biosynthetic process"/>
    <property type="evidence" value="ECO:0007669"/>
    <property type="project" value="TreeGrafter"/>
</dbReference>
<keyword evidence="14" id="KW-1185">Reference proteome</keyword>
<evidence type="ECO:0000256" key="9">
    <source>
        <dbReference type="ARBA" id="ARBA00022975"/>
    </source>
</evidence>
<dbReference type="GO" id="GO:0046132">
    <property type="term" value="P:pyrimidine ribonucleoside biosynthetic process"/>
    <property type="evidence" value="ECO:0007669"/>
    <property type="project" value="TreeGrafter"/>
</dbReference>
<dbReference type="HAMAP" id="MF_01208">
    <property type="entry name" value="PyrE"/>
    <property type="match status" value="1"/>
</dbReference>
<dbReference type="NCBIfam" id="TIGR00336">
    <property type="entry name" value="pyrE"/>
    <property type="match status" value="1"/>
</dbReference>
<evidence type="ECO:0000256" key="3">
    <source>
        <dbReference type="ARBA" id="ARBA00006340"/>
    </source>
</evidence>
<feature type="compositionally biased region" description="Low complexity" evidence="11">
    <location>
        <begin position="229"/>
        <end position="238"/>
    </location>
</feature>
<comment type="pathway">
    <text evidence="2">Pyrimidine metabolism; UMP biosynthesis via de novo pathway; UMP from orotate: step 1/2.</text>
</comment>
<comment type="function">
    <text evidence="1">Catalyzes the transfer of a ribosyl phosphate group from 5-phosphoribose 1-diphosphate to orotate, leading to the formation of orotidine monophosphate (OMP).</text>
</comment>
<comment type="catalytic activity">
    <reaction evidence="10">
        <text>orotidine 5'-phosphate + diphosphate = orotate + 5-phospho-alpha-D-ribose 1-diphosphate</text>
        <dbReference type="Rhea" id="RHEA:10380"/>
        <dbReference type="ChEBI" id="CHEBI:30839"/>
        <dbReference type="ChEBI" id="CHEBI:33019"/>
        <dbReference type="ChEBI" id="CHEBI:57538"/>
        <dbReference type="ChEBI" id="CHEBI:58017"/>
        <dbReference type="EC" id="2.4.2.10"/>
    </reaction>
</comment>
<evidence type="ECO:0000256" key="7">
    <source>
        <dbReference type="ARBA" id="ARBA00022676"/>
    </source>
</evidence>
<evidence type="ECO:0000256" key="11">
    <source>
        <dbReference type="SAM" id="MobiDB-lite"/>
    </source>
</evidence>
<keyword evidence="7" id="KW-0328">Glycosyltransferase</keyword>
<dbReference type="Pfam" id="PF00156">
    <property type="entry name" value="Pribosyltran"/>
    <property type="match status" value="1"/>
</dbReference>
<keyword evidence="9" id="KW-0665">Pyrimidine biosynthesis</keyword>
<dbReference type="GO" id="GO:0006221">
    <property type="term" value="P:pyrimidine nucleotide biosynthetic process"/>
    <property type="evidence" value="ECO:0007669"/>
    <property type="project" value="UniProtKB-KW"/>
</dbReference>
<sequence length="238" mass="26188">MASAQQLPQHKAELIDLCIRSQILKFGTFTLKSGRVSPYFFNAGLFNTARSLTCLADAFAQTLLTQQHDATIPADFDVIFGPAYKGIPLATLVCSRLGSLDNRFLDIGYAFNRKEKKDHGEGGGIVGYQLKGKRVLIVDDVITAGTAMREATEIIKAEGGILAGIVVCLDRQERTTDGENSAVENCRAEYGVPVTAIITLEDLIVGVSDEELKEQMREYGKRYAPLSKQQQQQQQQQQ</sequence>
<dbReference type="EMBL" id="JAQGDS010000003">
    <property type="protein sequence ID" value="KAJ6262425.1"/>
    <property type="molecule type" value="Genomic_DNA"/>
</dbReference>
<evidence type="ECO:0000256" key="2">
    <source>
        <dbReference type="ARBA" id="ARBA00004889"/>
    </source>
</evidence>
<dbReference type="PANTHER" id="PTHR46683">
    <property type="entry name" value="OROTATE PHOSPHORIBOSYLTRANSFERASE 1-RELATED"/>
    <property type="match status" value="1"/>
</dbReference>